<name>A0BZM4_PARTE</name>
<dbReference type="Proteomes" id="UP000000600">
    <property type="component" value="Unassembled WGS sequence"/>
</dbReference>
<sequence>MDLALLMGLLGFETARTSKLRYLLPRIQCSGSTAFRDAVIQGNELMLKLFSLFVKEGLHDKFQIVHVVLTDGDDCASQTSHQDFLKYQLYLYSQLPPQMLKTFYIGVNLENNSTVRQQMKQIIDCSCESAQYYSINSNGINEIFQKIQMQIGIEVQQRGLVMKNEHMTIGLMQEKYRPVVQITVNNYIVIFTLDISGSMENNWPKVCGAVSGFLDNLGENDLVLGITFNNQVNIITKPQLENRIQNSPPPRPHLPQSYSNGPDEGYYCCNIF</sequence>
<dbReference type="OrthoDB" id="299997at2759"/>
<dbReference type="InterPro" id="IPR036465">
    <property type="entry name" value="vWFA_dom_sf"/>
</dbReference>
<proteinExistence type="predicted"/>
<gene>
    <name evidence="1" type="ORF">GSPATT00005843001</name>
</gene>
<reference evidence="1 2" key="1">
    <citation type="journal article" date="2006" name="Nature">
        <title>Global trends of whole-genome duplications revealed by the ciliate Paramecium tetraurelia.</title>
        <authorList>
            <consortium name="Genoscope"/>
            <person name="Aury J.-M."/>
            <person name="Jaillon O."/>
            <person name="Duret L."/>
            <person name="Noel B."/>
            <person name="Jubin C."/>
            <person name="Porcel B.M."/>
            <person name="Segurens B."/>
            <person name="Daubin V."/>
            <person name="Anthouard V."/>
            <person name="Aiach N."/>
            <person name="Arnaiz O."/>
            <person name="Billaut A."/>
            <person name="Beisson J."/>
            <person name="Blanc I."/>
            <person name="Bouhouche K."/>
            <person name="Camara F."/>
            <person name="Duharcourt S."/>
            <person name="Guigo R."/>
            <person name="Gogendeau D."/>
            <person name="Katinka M."/>
            <person name="Keller A.-M."/>
            <person name="Kissmehl R."/>
            <person name="Klotz C."/>
            <person name="Koll F."/>
            <person name="Le Moue A."/>
            <person name="Lepere C."/>
            <person name="Malinsky S."/>
            <person name="Nowacki M."/>
            <person name="Nowak J.K."/>
            <person name="Plattner H."/>
            <person name="Poulain J."/>
            <person name="Ruiz F."/>
            <person name="Serrano V."/>
            <person name="Zagulski M."/>
            <person name="Dessen P."/>
            <person name="Betermier M."/>
            <person name="Weissenbach J."/>
            <person name="Scarpelli C."/>
            <person name="Schachter V."/>
            <person name="Sperling L."/>
            <person name="Meyer E."/>
            <person name="Cohen J."/>
            <person name="Wincker P."/>
        </authorList>
    </citation>
    <scope>NUCLEOTIDE SEQUENCE [LARGE SCALE GENOMIC DNA]</scope>
    <source>
        <strain evidence="1 2">Stock d4-2</strain>
    </source>
</reference>
<dbReference type="OMA" id="CESAQYY"/>
<dbReference type="InParanoid" id="A0BZM4"/>
<dbReference type="HOGENOM" id="CLU_1051545_0_0_1"/>
<dbReference type="Gene3D" id="3.40.50.410">
    <property type="entry name" value="von Willebrand factor, type A domain"/>
    <property type="match status" value="1"/>
</dbReference>
<dbReference type="RefSeq" id="XP_001431389.1">
    <property type="nucleotide sequence ID" value="XM_001431352.1"/>
</dbReference>
<dbReference type="EMBL" id="CT868030">
    <property type="protein sequence ID" value="CAK63991.1"/>
    <property type="molecule type" value="Genomic_DNA"/>
</dbReference>
<evidence type="ECO:0000313" key="1">
    <source>
        <dbReference type="EMBL" id="CAK63991.1"/>
    </source>
</evidence>
<dbReference type="KEGG" id="ptm:GSPATT00005843001"/>
<dbReference type="SUPFAM" id="SSF53300">
    <property type="entry name" value="vWA-like"/>
    <property type="match status" value="1"/>
</dbReference>
<keyword evidence="2" id="KW-1185">Reference proteome</keyword>
<dbReference type="AlphaFoldDB" id="A0BZM4"/>
<evidence type="ECO:0008006" key="3">
    <source>
        <dbReference type="Google" id="ProtNLM"/>
    </source>
</evidence>
<dbReference type="GeneID" id="5017169"/>
<organism evidence="1 2">
    <name type="scientific">Paramecium tetraurelia</name>
    <dbReference type="NCBI Taxonomy" id="5888"/>
    <lineage>
        <taxon>Eukaryota</taxon>
        <taxon>Sar</taxon>
        <taxon>Alveolata</taxon>
        <taxon>Ciliophora</taxon>
        <taxon>Intramacronucleata</taxon>
        <taxon>Oligohymenophorea</taxon>
        <taxon>Peniculida</taxon>
        <taxon>Parameciidae</taxon>
        <taxon>Paramecium</taxon>
    </lineage>
</organism>
<accession>A0BZM4</accession>
<dbReference type="eggNOG" id="ENOG502SQN2">
    <property type="taxonomic scope" value="Eukaryota"/>
</dbReference>
<evidence type="ECO:0000313" key="2">
    <source>
        <dbReference type="Proteomes" id="UP000000600"/>
    </source>
</evidence>
<protein>
    <recommendedName>
        <fullName evidence="3">VWFA domain-containing protein</fullName>
    </recommendedName>
</protein>